<dbReference type="EMBL" id="CP060286">
    <property type="protein sequence ID" value="QNK40416.1"/>
    <property type="molecule type" value="Genomic_DNA"/>
</dbReference>
<organism evidence="3 4">
    <name type="scientific">Caproicibacter fermentans</name>
    <dbReference type="NCBI Taxonomy" id="2576756"/>
    <lineage>
        <taxon>Bacteria</taxon>
        <taxon>Bacillati</taxon>
        <taxon>Bacillota</taxon>
        <taxon>Clostridia</taxon>
        <taxon>Eubacteriales</taxon>
        <taxon>Acutalibacteraceae</taxon>
        <taxon>Caproicibacter</taxon>
    </lineage>
</organism>
<feature type="region of interest" description="Disordered" evidence="1">
    <location>
        <begin position="1"/>
        <end position="26"/>
    </location>
</feature>
<accession>A0A7G8T9X5</accession>
<proteinExistence type="predicted"/>
<dbReference type="AlphaFoldDB" id="A0A7G8T9X5"/>
<evidence type="ECO:0000256" key="1">
    <source>
        <dbReference type="SAM" id="MobiDB-lite"/>
    </source>
</evidence>
<evidence type="ECO:0000256" key="2">
    <source>
        <dbReference type="SAM" id="Phobius"/>
    </source>
</evidence>
<dbReference type="Proteomes" id="UP000515909">
    <property type="component" value="Chromosome"/>
</dbReference>
<sequence>MAENGRRFDTAEFDPAGQVPRRQRKEPRVFGEHAVPRWVYRIVLILILCVAGTLGWMNRDNLTPANALEWIQARVVGMGVGDGYPHSIAGTSVLPKNFVSADKNVYFASDTSLTVMNSTAKELVSRQHSFSDPVLRLGGNRMLLYNLGGRGCQLESMNRTVKKISVDQNIIAGALARQGEYALLTEADGYCGELTVYTADGREQFHYWFSDYYPTAVALDPDGTRAAVTGVNVANGVMKSAVYLLDLSSAKAQPPLAVYDGNMIFDVSWNGDSAVTAFGDQAAVIVNADSKAKTEYGYGAMQLTAYCSCESMTALGFSSYSGSSDSAFVVLDRSGKKVLSQQLQGAIRSVSMYGSAAAALCGSKVSFYTTSPVGAAGTCDAGNDAKAVAMKDETSAYVLGVSEIRLVSVR</sequence>
<dbReference type="KEGG" id="cfem:HCR03_17435"/>
<dbReference type="SUPFAM" id="SSF50969">
    <property type="entry name" value="YVTN repeat-like/Quinoprotein amine dehydrogenase"/>
    <property type="match status" value="1"/>
</dbReference>
<keyword evidence="2" id="KW-1133">Transmembrane helix</keyword>
<evidence type="ECO:0000313" key="3">
    <source>
        <dbReference type="EMBL" id="QNK40416.1"/>
    </source>
</evidence>
<keyword evidence="2" id="KW-0472">Membrane</keyword>
<name>A0A7G8T9X5_9FIRM</name>
<feature type="compositionally biased region" description="Basic and acidic residues" evidence="1">
    <location>
        <begin position="1"/>
        <end position="10"/>
    </location>
</feature>
<dbReference type="InterPro" id="IPR015943">
    <property type="entry name" value="WD40/YVTN_repeat-like_dom_sf"/>
</dbReference>
<dbReference type="InterPro" id="IPR011044">
    <property type="entry name" value="Quino_amine_DH_bsu"/>
</dbReference>
<keyword evidence="2" id="KW-0812">Transmembrane</keyword>
<dbReference type="Gene3D" id="2.130.10.10">
    <property type="entry name" value="YVTN repeat-like/Quinoprotein amine dehydrogenase"/>
    <property type="match status" value="1"/>
</dbReference>
<dbReference type="RefSeq" id="WP_187035635.1">
    <property type="nucleotide sequence ID" value="NZ_CP060286.1"/>
</dbReference>
<evidence type="ECO:0000313" key="4">
    <source>
        <dbReference type="Proteomes" id="UP000515909"/>
    </source>
</evidence>
<dbReference type="InterPro" id="IPR043765">
    <property type="entry name" value="DUF5711"/>
</dbReference>
<gene>
    <name evidence="3" type="ORF">HCR03_17435</name>
</gene>
<protein>
    <submittedName>
        <fullName evidence="3">Uncharacterized protein</fullName>
    </submittedName>
</protein>
<feature type="transmembrane region" description="Helical" evidence="2">
    <location>
        <begin position="38"/>
        <end position="57"/>
    </location>
</feature>
<dbReference type="Pfam" id="PF18975">
    <property type="entry name" value="DUF5711"/>
    <property type="match status" value="1"/>
</dbReference>
<reference evidence="3 4" key="1">
    <citation type="submission" date="2020-08" db="EMBL/GenBank/DDBJ databases">
        <title>The isolate Caproiciproducens sp. 7D4C2 produces n-caproate at mildly acidic conditions from hexoses: genome and rBOX comparison with related strains and chain-elongating bacteria.</title>
        <authorList>
            <person name="Esquivel-Elizondo S."/>
            <person name="Bagci C."/>
            <person name="Temovska M."/>
            <person name="Jeon B.S."/>
            <person name="Bessarab I."/>
            <person name="Williams R.B.H."/>
            <person name="Huson D.H."/>
            <person name="Angenent L.T."/>
        </authorList>
    </citation>
    <scope>NUCLEOTIDE SEQUENCE [LARGE SCALE GENOMIC DNA]</scope>
    <source>
        <strain evidence="3 4">7D4C2</strain>
    </source>
</reference>